<protein>
    <submittedName>
        <fullName evidence="1">Uncharacterized protein</fullName>
    </submittedName>
</protein>
<evidence type="ECO:0000313" key="1">
    <source>
        <dbReference type="EMBL" id="MBN2964026.1"/>
    </source>
</evidence>
<dbReference type="EMBL" id="JAFHKK010000006">
    <property type="protein sequence ID" value="MBN2964026.1"/>
    <property type="molecule type" value="Genomic_DNA"/>
</dbReference>
<comment type="caution">
    <text evidence="1">The sequence shown here is derived from an EMBL/GenBank/DDBJ whole genome shotgun (WGS) entry which is preliminary data.</text>
</comment>
<dbReference type="RefSeq" id="WP_205458571.1">
    <property type="nucleotide sequence ID" value="NZ_JAFHKK010000006.1"/>
</dbReference>
<evidence type="ECO:0000313" key="2">
    <source>
        <dbReference type="Proteomes" id="UP000703590"/>
    </source>
</evidence>
<reference evidence="1 2" key="2">
    <citation type="submission" date="2021-02" db="EMBL/GenBank/DDBJ databases">
        <title>Sulfurospirillum tamanensis sp. nov.</title>
        <authorList>
            <person name="Frolova A."/>
            <person name="Merkel A."/>
            <person name="Slobodkin A."/>
        </authorList>
    </citation>
    <scope>NUCLEOTIDE SEQUENCE [LARGE SCALE GENOMIC DNA]</scope>
    <source>
        <strain evidence="1 2">T05b</strain>
    </source>
</reference>
<sequence length="52" mass="5942">MKVTNLEKYIHVATFELKTKEVVTILAKNYPLHVKTLQSKKDWATKTPTALA</sequence>
<accession>A0ABS2WQX4</accession>
<name>A0ABS2WQX4_9BACT</name>
<proteinExistence type="predicted"/>
<reference evidence="2" key="1">
    <citation type="submission" date="2021-02" db="EMBL/GenBank/DDBJ databases">
        <title>Sulfurospirillum tamanensis sp. nov.</title>
        <authorList>
            <person name="Merkel A.Y."/>
        </authorList>
    </citation>
    <scope>NUCLEOTIDE SEQUENCE [LARGE SCALE GENOMIC DNA]</scope>
    <source>
        <strain evidence="2">T05b</strain>
    </source>
</reference>
<gene>
    <name evidence="1" type="ORF">JWV37_04455</name>
</gene>
<keyword evidence="2" id="KW-1185">Reference proteome</keyword>
<dbReference type="Proteomes" id="UP000703590">
    <property type="component" value="Unassembled WGS sequence"/>
</dbReference>
<organism evidence="1 2">
    <name type="scientific">Sulfurospirillum tamanense</name>
    <dbReference type="NCBI Taxonomy" id="2813362"/>
    <lineage>
        <taxon>Bacteria</taxon>
        <taxon>Pseudomonadati</taxon>
        <taxon>Campylobacterota</taxon>
        <taxon>Epsilonproteobacteria</taxon>
        <taxon>Campylobacterales</taxon>
        <taxon>Sulfurospirillaceae</taxon>
        <taxon>Sulfurospirillum</taxon>
    </lineage>
</organism>